<dbReference type="Gene3D" id="1.20.1280.50">
    <property type="match status" value="1"/>
</dbReference>
<evidence type="ECO:0000313" key="1">
    <source>
        <dbReference type="EMBL" id="USW46897.1"/>
    </source>
</evidence>
<protein>
    <recommendedName>
        <fullName evidence="3">F-box domain-containing protein</fullName>
    </recommendedName>
</protein>
<organism evidence="1 2">
    <name type="scientific">Septoria linicola</name>
    <dbReference type="NCBI Taxonomy" id="215465"/>
    <lineage>
        <taxon>Eukaryota</taxon>
        <taxon>Fungi</taxon>
        <taxon>Dikarya</taxon>
        <taxon>Ascomycota</taxon>
        <taxon>Pezizomycotina</taxon>
        <taxon>Dothideomycetes</taxon>
        <taxon>Dothideomycetidae</taxon>
        <taxon>Mycosphaerellales</taxon>
        <taxon>Mycosphaerellaceae</taxon>
        <taxon>Septoria</taxon>
    </lineage>
</organism>
<accession>A0A9Q9ADG9</accession>
<name>A0A9Q9ADG9_9PEZI</name>
<dbReference type="AlphaFoldDB" id="A0A9Q9ADG9"/>
<evidence type="ECO:0000313" key="2">
    <source>
        <dbReference type="Proteomes" id="UP001056384"/>
    </source>
</evidence>
<reference evidence="1" key="1">
    <citation type="submission" date="2022-06" db="EMBL/GenBank/DDBJ databases">
        <title>Complete genome sequences of two strains of the flax pathogen Septoria linicola.</title>
        <authorList>
            <person name="Lapalu N."/>
            <person name="Simon A."/>
            <person name="Demenou B."/>
            <person name="Paumier D."/>
            <person name="Guillot M.-P."/>
            <person name="Gout L."/>
            <person name="Valade R."/>
        </authorList>
    </citation>
    <scope>NUCLEOTIDE SEQUENCE</scope>
    <source>
        <strain evidence="1">SE15195</strain>
    </source>
</reference>
<keyword evidence="2" id="KW-1185">Reference proteome</keyword>
<dbReference type="EMBL" id="CP099418">
    <property type="protein sequence ID" value="USW46897.1"/>
    <property type="molecule type" value="Genomic_DNA"/>
</dbReference>
<sequence>MANFESLPKELIAHIATSSDAYSCLQLASTCCTIRAACYDTLVFKEIIKNSQQYQWHKNSLDLTVIEHRCNKNVSAWARYAVADELTIRFAQEQQATLAPEVEKQTSSLWNIPWSFWAPQARAGGSKEVAMLWLPELFIEQHPFMLDGFWRVYLDSPPPTLTAKHLFCLVTAVLAAPGQMLGLERVLGQGRGRRLLSGDTMADYLWGLCWTILQIRSGVSNRLSVWPFNDSARVPHIPHPAVEQIHMQPLSNDYELPLPFSNNFDQWFSKHIDAMAAGEYLTSGKWQGYYIHFGSFTIAARQVDPPMKEIRFAPDDPASSDVKDGLPLIASNCHDGIDTFTIRGTFSKQDDGVVFDGKKRYTHGTVWDWKLRLTPFGLVGYWGTIREQRLHRSGAVWLWKVDDRA</sequence>
<dbReference type="Proteomes" id="UP001056384">
    <property type="component" value="Chromosome 1"/>
</dbReference>
<proteinExistence type="predicted"/>
<gene>
    <name evidence="1" type="ORF">Slin15195_G002160</name>
</gene>
<dbReference type="OrthoDB" id="5139943at2759"/>
<evidence type="ECO:0008006" key="3">
    <source>
        <dbReference type="Google" id="ProtNLM"/>
    </source>
</evidence>